<evidence type="ECO:0000256" key="11">
    <source>
        <dbReference type="SAM" id="MobiDB-lite"/>
    </source>
</evidence>
<evidence type="ECO:0000256" key="3">
    <source>
        <dbReference type="ARBA" id="ARBA00022670"/>
    </source>
</evidence>
<feature type="transmembrane region" description="Helical" evidence="9">
    <location>
        <begin position="153"/>
        <end position="173"/>
    </location>
</feature>
<evidence type="ECO:0000256" key="5">
    <source>
        <dbReference type="ARBA" id="ARBA00022750"/>
    </source>
</evidence>
<dbReference type="PRINTS" id="PR00781">
    <property type="entry name" value="LIPOSIGPTASE"/>
</dbReference>
<dbReference type="GO" id="GO:0005886">
    <property type="term" value="C:plasma membrane"/>
    <property type="evidence" value="ECO:0007669"/>
    <property type="project" value="UniProtKB-SubCell"/>
</dbReference>
<keyword evidence="6 9" id="KW-0378">Hydrolase</keyword>
<keyword evidence="13" id="KW-1185">Reference proteome</keyword>
<evidence type="ECO:0000256" key="6">
    <source>
        <dbReference type="ARBA" id="ARBA00022801"/>
    </source>
</evidence>
<evidence type="ECO:0000256" key="9">
    <source>
        <dbReference type="HAMAP-Rule" id="MF_00161"/>
    </source>
</evidence>
<evidence type="ECO:0000256" key="4">
    <source>
        <dbReference type="ARBA" id="ARBA00022692"/>
    </source>
</evidence>
<feature type="transmembrane region" description="Helical" evidence="9">
    <location>
        <begin position="77"/>
        <end position="104"/>
    </location>
</feature>
<dbReference type="UniPathway" id="UPA00665"/>
<feature type="compositionally biased region" description="Acidic residues" evidence="11">
    <location>
        <begin position="192"/>
        <end position="207"/>
    </location>
</feature>
<evidence type="ECO:0000256" key="10">
    <source>
        <dbReference type="RuleBase" id="RU004181"/>
    </source>
</evidence>
<name>A0A316TIG7_9ACTN</name>
<organism evidence="12 13">
    <name type="scientific">Nocardioides silvaticus</name>
    <dbReference type="NCBI Taxonomy" id="2201891"/>
    <lineage>
        <taxon>Bacteria</taxon>
        <taxon>Bacillati</taxon>
        <taxon>Actinomycetota</taxon>
        <taxon>Actinomycetes</taxon>
        <taxon>Propionibacteriales</taxon>
        <taxon>Nocardioidaceae</taxon>
        <taxon>Nocardioides</taxon>
    </lineage>
</organism>
<evidence type="ECO:0000256" key="8">
    <source>
        <dbReference type="ARBA" id="ARBA00023136"/>
    </source>
</evidence>
<comment type="subcellular location">
    <subcellularLocation>
        <location evidence="9">Cell membrane</location>
        <topology evidence="9">Multi-pass membrane protein</topology>
    </subcellularLocation>
</comment>
<dbReference type="PANTHER" id="PTHR33695">
    <property type="entry name" value="LIPOPROTEIN SIGNAL PEPTIDASE"/>
    <property type="match status" value="1"/>
</dbReference>
<dbReference type="PANTHER" id="PTHR33695:SF1">
    <property type="entry name" value="LIPOPROTEIN SIGNAL PEPTIDASE"/>
    <property type="match status" value="1"/>
</dbReference>
<reference evidence="12 13" key="1">
    <citation type="submission" date="2018-05" db="EMBL/GenBank/DDBJ databases">
        <title>Nocardioides silvaticus genome.</title>
        <authorList>
            <person name="Li C."/>
            <person name="Wang G."/>
        </authorList>
    </citation>
    <scope>NUCLEOTIDE SEQUENCE [LARGE SCALE GENOMIC DNA]</scope>
    <source>
        <strain evidence="12 13">CCTCC AB 2018079</strain>
    </source>
</reference>
<dbReference type="NCBIfam" id="TIGR00077">
    <property type="entry name" value="lspA"/>
    <property type="match status" value="1"/>
</dbReference>
<feature type="active site" evidence="9">
    <location>
        <position position="158"/>
    </location>
</feature>
<sequence length="207" mass="22042">MQAARGTSVDSENGSTDHRRTVLTSRRGWSLFAAVAAVLYAADQVSKHLAVEHLTGRDDVHVVGDLLQLHLTRNPGAAFSLGTSFTVVLSCLAITATVVVLVVSRKVADRVWAVGLGAILAGITGNLTDRMLRDPSPFRGHVIDFLQLPNWPIFNIADISINVGAAVILLQVVRGIRMDGTRHDEDAAPDAASDDEAGDADDAEQDV</sequence>
<comment type="catalytic activity">
    <reaction evidence="9">
        <text>Release of signal peptides from bacterial membrane prolipoproteins. Hydrolyzes -Xaa-Yaa-Zaa-|-(S,diacylglyceryl)Cys-, in which Xaa is hydrophobic (preferably Leu), and Yaa (Ala or Ser) and Zaa (Gly or Ala) have small, neutral side chains.</text>
        <dbReference type="EC" id="3.4.23.36"/>
    </reaction>
</comment>
<dbReference type="GO" id="GO:0006508">
    <property type="term" value="P:proteolysis"/>
    <property type="evidence" value="ECO:0007669"/>
    <property type="project" value="UniProtKB-KW"/>
</dbReference>
<accession>A0A316TIG7</accession>
<dbReference type="EC" id="3.4.23.36" evidence="9"/>
<comment type="caution">
    <text evidence="9">Lacks conserved residue(s) required for the propagation of feature annotation.</text>
</comment>
<feature type="transmembrane region" description="Helical" evidence="9">
    <location>
        <begin position="111"/>
        <end position="128"/>
    </location>
</feature>
<dbReference type="GO" id="GO:0004190">
    <property type="term" value="F:aspartic-type endopeptidase activity"/>
    <property type="evidence" value="ECO:0007669"/>
    <property type="project" value="UniProtKB-UniRule"/>
</dbReference>
<dbReference type="OrthoDB" id="4308908at2"/>
<comment type="caution">
    <text evidence="12">The sequence shown here is derived from an EMBL/GenBank/DDBJ whole genome shotgun (WGS) entry which is preliminary data.</text>
</comment>
<dbReference type="InterPro" id="IPR001872">
    <property type="entry name" value="Peptidase_A8"/>
</dbReference>
<protein>
    <recommendedName>
        <fullName evidence="9">Lipoprotein signal peptidase</fullName>
        <ecNumber evidence="9">3.4.23.36</ecNumber>
    </recommendedName>
    <alternativeName>
        <fullName evidence="9">Prolipoprotein signal peptidase</fullName>
    </alternativeName>
    <alternativeName>
        <fullName evidence="9">Signal peptidase II</fullName>
        <shortName evidence="9">SPase II</shortName>
    </alternativeName>
</protein>
<feature type="region of interest" description="Disordered" evidence="11">
    <location>
        <begin position="183"/>
        <end position="207"/>
    </location>
</feature>
<evidence type="ECO:0000256" key="1">
    <source>
        <dbReference type="ARBA" id="ARBA00006139"/>
    </source>
</evidence>
<dbReference type="AlphaFoldDB" id="A0A316TIG7"/>
<evidence type="ECO:0000256" key="2">
    <source>
        <dbReference type="ARBA" id="ARBA00022475"/>
    </source>
</evidence>
<gene>
    <name evidence="9 12" type="primary">lspA</name>
    <name evidence="12" type="ORF">DJ010_05655</name>
</gene>
<dbReference type="EMBL" id="QGDD01000002">
    <property type="protein sequence ID" value="PWN03588.1"/>
    <property type="molecule type" value="Genomic_DNA"/>
</dbReference>
<keyword evidence="7 9" id="KW-1133">Transmembrane helix</keyword>
<keyword evidence="8 9" id="KW-0472">Membrane</keyword>
<dbReference type="HAMAP" id="MF_00161">
    <property type="entry name" value="LspA"/>
    <property type="match status" value="1"/>
</dbReference>
<keyword evidence="2 9" id="KW-1003">Cell membrane</keyword>
<comment type="function">
    <text evidence="9">This protein specifically catalyzes the removal of signal peptides from prolipoproteins.</text>
</comment>
<keyword evidence="3 9" id="KW-0645">Protease</keyword>
<dbReference type="Proteomes" id="UP000245507">
    <property type="component" value="Unassembled WGS sequence"/>
</dbReference>
<comment type="similarity">
    <text evidence="1 9 10">Belongs to the peptidase A8 family.</text>
</comment>
<keyword evidence="5 9" id="KW-0064">Aspartyl protease</keyword>
<feature type="active site" evidence="9">
    <location>
        <position position="144"/>
    </location>
</feature>
<evidence type="ECO:0000256" key="7">
    <source>
        <dbReference type="ARBA" id="ARBA00022989"/>
    </source>
</evidence>
<keyword evidence="4 9" id="KW-0812">Transmembrane</keyword>
<dbReference type="Pfam" id="PF01252">
    <property type="entry name" value="Peptidase_A8"/>
    <property type="match status" value="1"/>
</dbReference>
<evidence type="ECO:0000313" key="13">
    <source>
        <dbReference type="Proteomes" id="UP000245507"/>
    </source>
</evidence>
<comment type="pathway">
    <text evidence="9">Protein modification; lipoprotein biosynthesis (signal peptide cleavage).</text>
</comment>
<evidence type="ECO:0000313" key="12">
    <source>
        <dbReference type="EMBL" id="PWN03588.1"/>
    </source>
</evidence>
<proteinExistence type="inferred from homology"/>